<evidence type="ECO:0000259" key="1">
    <source>
        <dbReference type="SMART" id="SM01321"/>
    </source>
</evidence>
<dbReference type="InterPro" id="IPR002686">
    <property type="entry name" value="Transposase_17"/>
</dbReference>
<evidence type="ECO:0000313" key="3">
    <source>
        <dbReference type="Proteomes" id="UP000032309"/>
    </source>
</evidence>
<protein>
    <submittedName>
        <fullName evidence="2">Transposase and inactivated derivatives</fullName>
    </submittedName>
</protein>
<dbReference type="PANTHER" id="PTHR36966:SF1">
    <property type="entry name" value="REP-ASSOCIATED TYROSINE TRANSPOSASE"/>
    <property type="match status" value="1"/>
</dbReference>
<sequence>MEYRRAWCAGGWYFFTVVTYKRQPILTVPENISRLRRAFHHVKQKRPFGIDGIVVLPDHVHCVWRLPEEDRDFATRWRLIKHFFSRACFSLEETQSHSRKGKQERTVWQRRYWEHLIRNEEDWRRHMDYIHYNPVRHKLVARPCDWPHSSFQKVVKQGLYEWDWGSSEPETIEEMDFE</sequence>
<dbReference type="RefSeq" id="WP_052564025.1">
    <property type="nucleotide sequence ID" value="NZ_BAFN01000001.1"/>
</dbReference>
<dbReference type="NCBIfam" id="NF047646">
    <property type="entry name" value="REP_Tyr_transpos"/>
    <property type="match status" value="1"/>
</dbReference>
<accession>A0ABQ0JZ65</accession>
<comment type="caution">
    <text evidence="2">The sequence shown here is derived from an EMBL/GenBank/DDBJ whole genome shotgun (WGS) entry which is preliminary data.</text>
</comment>
<organism evidence="2 3">
    <name type="scientific">Candidatus Brocadia sinica JPN1</name>
    <dbReference type="NCBI Taxonomy" id="1197129"/>
    <lineage>
        <taxon>Bacteria</taxon>
        <taxon>Pseudomonadati</taxon>
        <taxon>Planctomycetota</taxon>
        <taxon>Candidatus Brocadiia</taxon>
        <taxon>Candidatus Brocadiales</taxon>
        <taxon>Candidatus Brocadiaceae</taxon>
        <taxon>Candidatus Brocadia</taxon>
    </lineage>
</organism>
<reference evidence="3" key="1">
    <citation type="journal article" date="2015" name="Genome Announc.">
        <title>Draft Genome Sequence of an Anaerobic Ammonium-Oxidizing Bacterium, "Candidatus Brocadia sinica".</title>
        <authorList>
            <person name="Oshiki M."/>
            <person name="Shinyako-Hata K."/>
            <person name="Satoh H."/>
            <person name="Okabe S."/>
        </authorList>
    </citation>
    <scope>NUCLEOTIDE SEQUENCE [LARGE SCALE GENOMIC DNA]</scope>
    <source>
        <strain evidence="3">JPN1</strain>
    </source>
</reference>
<dbReference type="Pfam" id="PF01797">
    <property type="entry name" value="Y1_Tnp"/>
    <property type="match status" value="1"/>
</dbReference>
<gene>
    <name evidence="2" type="ORF">BROSI_A2501</name>
</gene>
<name>A0ABQ0JZ65_9BACT</name>
<dbReference type="SUPFAM" id="SSF143422">
    <property type="entry name" value="Transposase IS200-like"/>
    <property type="match status" value="1"/>
</dbReference>
<keyword evidence="3" id="KW-1185">Reference proteome</keyword>
<feature type="domain" description="Transposase IS200-like" evidence="1">
    <location>
        <begin position="8"/>
        <end position="133"/>
    </location>
</feature>
<proteinExistence type="predicted"/>
<dbReference type="Proteomes" id="UP000032309">
    <property type="component" value="Unassembled WGS sequence"/>
</dbReference>
<dbReference type="PANTHER" id="PTHR36966">
    <property type="entry name" value="REP-ASSOCIATED TYROSINE TRANSPOSASE"/>
    <property type="match status" value="1"/>
</dbReference>
<dbReference type="InterPro" id="IPR052715">
    <property type="entry name" value="RAYT_transposase"/>
</dbReference>
<evidence type="ECO:0000313" key="2">
    <source>
        <dbReference type="EMBL" id="GAN33966.1"/>
    </source>
</evidence>
<dbReference type="Gene3D" id="3.30.70.1290">
    <property type="entry name" value="Transposase IS200-like"/>
    <property type="match status" value="1"/>
</dbReference>
<dbReference type="SMART" id="SM01321">
    <property type="entry name" value="Y1_Tnp"/>
    <property type="match status" value="1"/>
</dbReference>
<dbReference type="InterPro" id="IPR036515">
    <property type="entry name" value="Transposase_17_sf"/>
</dbReference>
<dbReference type="EMBL" id="BAFN01000001">
    <property type="protein sequence ID" value="GAN33966.1"/>
    <property type="molecule type" value="Genomic_DNA"/>
</dbReference>